<dbReference type="AlphaFoldDB" id="A0A426XSK5"/>
<reference evidence="3 4" key="1">
    <citation type="journal article" date="2014" name="Agronomy (Basel)">
        <title>A Draft Genome Sequence for Ensete ventricosum, the Drought-Tolerant Tree Against Hunger.</title>
        <authorList>
            <person name="Harrison J."/>
            <person name="Moore K.A."/>
            <person name="Paszkiewicz K."/>
            <person name="Jones T."/>
            <person name="Grant M."/>
            <person name="Ambacheew D."/>
            <person name="Muzemil S."/>
            <person name="Studholme D.J."/>
        </authorList>
    </citation>
    <scope>NUCLEOTIDE SEQUENCE [LARGE SCALE GENOMIC DNA]</scope>
</reference>
<organism evidence="3 4">
    <name type="scientific">Ensete ventricosum</name>
    <name type="common">Abyssinian banana</name>
    <name type="synonym">Musa ensete</name>
    <dbReference type="NCBI Taxonomy" id="4639"/>
    <lineage>
        <taxon>Eukaryota</taxon>
        <taxon>Viridiplantae</taxon>
        <taxon>Streptophyta</taxon>
        <taxon>Embryophyta</taxon>
        <taxon>Tracheophyta</taxon>
        <taxon>Spermatophyta</taxon>
        <taxon>Magnoliopsida</taxon>
        <taxon>Liliopsida</taxon>
        <taxon>Zingiberales</taxon>
        <taxon>Musaceae</taxon>
        <taxon>Ensete</taxon>
    </lineage>
</organism>
<feature type="region of interest" description="Disordered" evidence="1">
    <location>
        <begin position="22"/>
        <end position="66"/>
    </location>
</feature>
<accession>A0A426XSK5</accession>
<dbReference type="Proteomes" id="UP000287651">
    <property type="component" value="Unassembled WGS sequence"/>
</dbReference>
<sequence length="172" mass="19194">MRFNRVESFYVFLLYFRSKRNEEDGRPATASPGCGQGPLQRGDWLWPRPPTQGAVGCRATPTKDDRQRPAFKGLLARRGSAHPWPGHKGRLPVLRPQGQHPPVTVGPTMSWQEITMHGDTTILARLRRLARGEMDLKMGNGARVAAIAIGEVILHLPGGVFVAFILFCLFHY</sequence>
<keyword evidence="2" id="KW-0472">Membrane</keyword>
<feature type="transmembrane region" description="Helical" evidence="2">
    <location>
        <begin position="144"/>
        <end position="167"/>
    </location>
</feature>
<name>A0A426XSK5_ENSVE</name>
<gene>
    <name evidence="3" type="ORF">B296_00027941</name>
</gene>
<protein>
    <submittedName>
        <fullName evidence="3">Uncharacterized protein</fullName>
    </submittedName>
</protein>
<dbReference type="EMBL" id="AMZH03017820">
    <property type="protein sequence ID" value="RRT42476.1"/>
    <property type="molecule type" value="Genomic_DNA"/>
</dbReference>
<evidence type="ECO:0000313" key="4">
    <source>
        <dbReference type="Proteomes" id="UP000287651"/>
    </source>
</evidence>
<proteinExistence type="predicted"/>
<evidence type="ECO:0000313" key="3">
    <source>
        <dbReference type="EMBL" id="RRT42476.1"/>
    </source>
</evidence>
<keyword evidence="2" id="KW-1133">Transmembrane helix</keyword>
<keyword evidence="2" id="KW-0812">Transmembrane</keyword>
<evidence type="ECO:0000256" key="2">
    <source>
        <dbReference type="SAM" id="Phobius"/>
    </source>
</evidence>
<comment type="caution">
    <text evidence="3">The sequence shown here is derived from an EMBL/GenBank/DDBJ whole genome shotgun (WGS) entry which is preliminary data.</text>
</comment>
<evidence type="ECO:0000256" key="1">
    <source>
        <dbReference type="SAM" id="MobiDB-lite"/>
    </source>
</evidence>